<feature type="transmembrane region" description="Helical" evidence="5">
    <location>
        <begin position="16"/>
        <end position="39"/>
    </location>
</feature>
<dbReference type="InterPro" id="IPR007568">
    <property type="entry name" value="RTA1"/>
</dbReference>
<feature type="transmembrane region" description="Helical" evidence="5">
    <location>
        <begin position="94"/>
        <end position="113"/>
    </location>
</feature>
<evidence type="ECO:0000313" key="7">
    <source>
        <dbReference type="Proteomes" id="UP001221142"/>
    </source>
</evidence>
<keyword evidence="7" id="KW-1185">Reference proteome</keyword>
<accession>A0AAD7C7N8</accession>
<dbReference type="AlphaFoldDB" id="A0AAD7C7N8"/>
<evidence type="ECO:0000256" key="2">
    <source>
        <dbReference type="ARBA" id="ARBA00022692"/>
    </source>
</evidence>
<feature type="transmembrane region" description="Helical" evidence="5">
    <location>
        <begin position="125"/>
        <end position="147"/>
    </location>
</feature>
<gene>
    <name evidence="6" type="ORF">FB45DRAFT_785333</name>
</gene>
<keyword evidence="4 5" id="KW-0472">Membrane</keyword>
<evidence type="ECO:0000256" key="1">
    <source>
        <dbReference type="ARBA" id="ARBA00004141"/>
    </source>
</evidence>
<keyword evidence="3 5" id="KW-1133">Transmembrane helix</keyword>
<feature type="transmembrane region" description="Helical" evidence="5">
    <location>
        <begin position="159"/>
        <end position="181"/>
    </location>
</feature>
<dbReference type="EMBL" id="JARKIF010000004">
    <property type="protein sequence ID" value="KAJ7641310.1"/>
    <property type="molecule type" value="Genomic_DNA"/>
</dbReference>
<dbReference type="PANTHER" id="PTHR31465">
    <property type="entry name" value="PROTEIN RTA1-RELATED"/>
    <property type="match status" value="1"/>
</dbReference>
<evidence type="ECO:0000256" key="3">
    <source>
        <dbReference type="ARBA" id="ARBA00022989"/>
    </source>
</evidence>
<comment type="caution">
    <text evidence="6">The sequence shown here is derived from an EMBL/GenBank/DDBJ whole genome shotgun (WGS) entry which is preliminary data.</text>
</comment>
<protein>
    <submittedName>
        <fullName evidence="6">RTA1 domain-containing protein</fullName>
    </submittedName>
</protein>
<feature type="transmembrane region" description="Helical" evidence="5">
    <location>
        <begin position="51"/>
        <end position="74"/>
    </location>
</feature>
<keyword evidence="2 5" id="KW-0812">Transmembrane</keyword>
<dbReference type="Proteomes" id="UP001221142">
    <property type="component" value="Unassembled WGS sequence"/>
</dbReference>
<dbReference type="GO" id="GO:0016020">
    <property type="term" value="C:membrane"/>
    <property type="evidence" value="ECO:0007669"/>
    <property type="project" value="UniProtKB-SubCell"/>
</dbReference>
<name>A0AAD7C7N8_9AGAR</name>
<dbReference type="PANTHER" id="PTHR31465:SF15">
    <property type="entry name" value="LIPID TRANSPORTER ATNI-RELATED"/>
    <property type="match status" value="1"/>
</dbReference>
<organism evidence="6 7">
    <name type="scientific">Roridomyces roridus</name>
    <dbReference type="NCBI Taxonomy" id="1738132"/>
    <lineage>
        <taxon>Eukaryota</taxon>
        <taxon>Fungi</taxon>
        <taxon>Dikarya</taxon>
        <taxon>Basidiomycota</taxon>
        <taxon>Agaricomycotina</taxon>
        <taxon>Agaricomycetes</taxon>
        <taxon>Agaricomycetidae</taxon>
        <taxon>Agaricales</taxon>
        <taxon>Marasmiineae</taxon>
        <taxon>Mycenaceae</taxon>
        <taxon>Roridomyces</taxon>
    </lineage>
</organism>
<reference evidence="6" key="1">
    <citation type="submission" date="2023-03" db="EMBL/GenBank/DDBJ databases">
        <title>Massive genome expansion in bonnet fungi (Mycena s.s.) driven by repeated elements and novel gene families across ecological guilds.</title>
        <authorList>
            <consortium name="Lawrence Berkeley National Laboratory"/>
            <person name="Harder C.B."/>
            <person name="Miyauchi S."/>
            <person name="Viragh M."/>
            <person name="Kuo A."/>
            <person name="Thoen E."/>
            <person name="Andreopoulos B."/>
            <person name="Lu D."/>
            <person name="Skrede I."/>
            <person name="Drula E."/>
            <person name="Henrissat B."/>
            <person name="Morin E."/>
            <person name="Kohler A."/>
            <person name="Barry K."/>
            <person name="LaButti K."/>
            <person name="Morin E."/>
            <person name="Salamov A."/>
            <person name="Lipzen A."/>
            <person name="Mereny Z."/>
            <person name="Hegedus B."/>
            <person name="Baldrian P."/>
            <person name="Stursova M."/>
            <person name="Weitz H."/>
            <person name="Taylor A."/>
            <person name="Grigoriev I.V."/>
            <person name="Nagy L.G."/>
            <person name="Martin F."/>
            <person name="Kauserud H."/>
        </authorList>
    </citation>
    <scope>NUCLEOTIDE SEQUENCE</scope>
    <source>
        <strain evidence="6">9284</strain>
    </source>
</reference>
<evidence type="ECO:0000256" key="4">
    <source>
        <dbReference type="ARBA" id="ARBA00023136"/>
    </source>
</evidence>
<proteinExistence type="predicted"/>
<evidence type="ECO:0000256" key="5">
    <source>
        <dbReference type="SAM" id="Phobius"/>
    </source>
</evidence>
<evidence type="ECO:0000313" key="6">
    <source>
        <dbReference type="EMBL" id="KAJ7641310.1"/>
    </source>
</evidence>
<dbReference type="Pfam" id="PF04479">
    <property type="entry name" value="RTA1"/>
    <property type="match status" value="1"/>
</dbReference>
<comment type="subcellular location">
    <subcellularLocation>
        <location evidence="1">Membrane</location>
        <topology evidence="1">Multi-pass membrane protein</topology>
    </subcellularLocation>
</comment>
<feature type="transmembrane region" description="Helical" evidence="5">
    <location>
        <begin position="239"/>
        <end position="265"/>
    </location>
</feature>
<sequence>MVQVQCMDPRSNDNYNFMYCPSFPAAVIFTALFGLITLTHLIQAIHYRKRFCWVVIMAGSWETTGFLLRVFAVLHTTSPAFGIPSQILILLSPLWINAFLYVLMARFVYFFVPEKRVAGISAQRLSLLFVLLDITAFIMQAGGGMLINSDTPKIALMGIHIYMGGIGLQQFFILGFIGLVVRYHLRMRRLSFETGATAWRRPLYLMYVSLGLITLRIIYRLVEFSSGVYSPLTMHEAPLYVLEALPMALALTLWCIVHPGMFLVGPESEFPKKVKKSKKVKIQEAEKSLVSEWSRTSSPEV</sequence>
<feature type="transmembrane region" description="Helical" evidence="5">
    <location>
        <begin position="202"/>
        <end position="219"/>
    </location>
</feature>